<proteinExistence type="predicted"/>
<dbReference type="SUPFAM" id="SSF53756">
    <property type="entry name" value="UDP-Glycosyltransferase/glycogen phosphorylase"/>
    <property type="match status" value="1"/>
</dbReference>
<feature type="non-terminal residue" evidence="2">
    <location>
        <position position="193"/>
    </location>
</feature>
<organism evidence="2">
    <name type="scientific">marine metagenome</name>
    <dbReference type="NCBI Taxonomy" id="408172"/>
    <lineage>
        <taxon>unclassified sequences</taxon>
        <taxon>metagenomes</taxon>
        <taxon>ecological metagenomes</taxon>
    </lineage>
</organism>
<sequence>MVDEWCRLGHQVHVITSLPWYQEHRVADGWTGCVARRGRHGTATVIRLYPFPVQKGQTGRRAVAFGAFTALAATAAVAARGPFDAVVAVSPPITLAFAARLAARRHGCPMVLNVQDVFPDVAVTVGELNSPQLISLARRLERAAYRAADALTVLSTEVEGNITAKVAGLDRPPVVETIPNFVDTDTLRPLDRL</sequence>
<dbReference type="AlphaFoldDB" id="A0A382NQ61"/>
<dbReference type="InterPro" id="IPR028098">
    <property type="entry name" value="Glyco_trans_4-like_N"/>
</dbReference>
<evidence type="ECO:0000259" key="1">
    <source>
        <dbReference type="Pfam" id="PF13579"/>
    </source>
</evidence>
<gene>
    <name evidence="2" type="ORF">METZ01_LOCUS316173</name>
</gene>
<feature type="domain" description="Glycosyltransferase subfamily 4-like N-terminal" evidence="1">
    <location>
        <begin position="2"/>
        <end position="177"/>
    </location>
</feature>
<evidence type="ECO:0000313" key="2">
    <source>
        <dbReference type="EMBL" id="SVC63319.1"/>
    </source>
</evidence>
<dbReference type="Pfam" id="PF13579">
    <property type="entry name" value="Glyco_trans_4_4"/>
    <property type="match status" value="1"/>
</dbReference>
<protein>
    <recommendedName>
        <fullName evidence="1">Glycosyltransferase subfamily 4-like N-terminal domain-containing protein</fullName>
    </recommendedName>
</protein>
<accession>A0A382NQ61</accession>
<name>A0A382NQ61_9ZZZZ</name>
<dbReference type="Gene3D" id="3.40.50.2000">
    <property type="entry name" value="Glycogen Phosphorylase B"/>
    <property type="match status" value="1"/>
</dbReference>
<reference evidence="2" key="1">
    <citation type="submission" date="2018-05" db="EMBL/GenBank/DDBJ databases">
        <authorList>
            <person name="Lanie J.A."/>
            <person name="Ng W.-L."/>
            <person name="Kazmierczak K.M."/>
            <person name="Andrzejewski T.M."/>
            <person name="Davidsen T.M."/>
            <person name="Wayne K.J."/>
            <person name="Tettelin H."/>
            <person name="Glass J.I."/>
            <person name="Rusch D."/>
            <person name="Podicherti R."/>
            <person name="Tsui H.-C.T."/>
            <person name="Winkler M.E."/>
        </authorList>
    </citation>
    <scope>NUCLEOTIDE SEQUENCE</scope>
</reference>
<dbReference type="EMBL" id="UINC01102022">
    <property type="protein sequence ID" value="SVC63319.1"/>
    <property type="molecule type" value="Genomic_DNA"/>
</dbReference>